<feature type="compositionally biased region" description="Polar residues" evidence="13">
    <location>
        <begin position="483"/>
        <end position="496"/>
    </location>
</feature>
<proteinExistence type="inferred from homology"/>
<protein>
    <recommendedName>
        <fullName evidence="19">Formin-binding protein 1-like</fullName>
    </recommendedName>
</protein>
<evidence type="ECO:0008006" key="19">
    <source>
        <dbReference type="Google" id="ProtNLM"/>
    </source>
</evidence>
<dbReference type="GO" id="GO:0007165">
    <property type="term" value="P:signal transduction"/>
    <property type="evidence" value="ECO:0007669"/>
    <property type="project" value="InterPro"/>
</dbReference>
<evidence type="ECO:0000256" key="11">
    <source>
        <dbReference type="PROSITE-ProRule" id="PRU01077"/>
    </source>
</evidence>
<comment type="caution">
    <text evidence="17">The sequence shown here is derived from an EMBL/GenBank/DDBJ whole genome shotgun (WGS) entry which is preliminary data.</text>
</comment>
<dbReference type="GO" id="GO:0006897">
    <property type="term" value="P:endocytosis"/>
    <property type="evidence" value="ECO:0007669"/>
    <property type="project" value="UniProtKB-KW"/>
</dbReference>
<feature type="coiled-coil region" evidence="12">
    <location>
        <begin position="441"/>
        <end position="468"/>
    </location>
</feature>
<organism evidence="17 18">
    <name type="scientific">Mesorhabditis spiculigera</name>
    <dbReference type="NCBI Taxonomy" id="96644"/>
    <lineage>
        <taxon>Eukaryota</taxon>
        <taxon>Metazoa</taxon>
        <taxon>Ecdysozoa</taxon>
        <taxon>Nematoda</taxon>
        <taxon>Chromadorea</taxon>
        <taxon>Rhabditida</taxon>
        <taxon>Rhabditina</taxon>
        <taxon>Rhabditomorpha</taxon>
        <taxon>Rhabditoidea</taxon>
        <taxon>Rhabditidae</taxon>
        <taxon>Mesorhabditinae</taxon>
        <taxon>Mesorhabditis</taxon>
    </lineage>
</organism>
<evidence type="ECO:0000256" key="1">
    <source>
        <dbReference type="ARBA" id="ARBA00004236"/>
    </source>
</evidence>
<dbReference type="PROSITE" id="PS51860">
    <property type="entry name" value="REM_1"/>
    <property type="match status" value="1"/>
</dbReference>
<feature type="non-terminal residue" evidence="17">
    <location>
        <position position="1"/>
    </location>
</feature>
<comment type="similarity">
    <text evidence="3">Belongs to the FNBP1 family.</text>
</comment>
<dbReference type="Pfam" id="PF25610">
    <property type="entry name" value="HR1_TOCA"/>
    <property type="match status" value="1"/>
</dbReference>
<reference evidence="17" key="1">
    <citation type="submission" date="2023-06" db="EMBL/GenBank/DDBJ databases">
        <authorList>
            <person name="Delattre M."/>
        </authorList>
    </citation>
    <scope>NUCLEOTIDE SEQUENCE</scope>
    <source>
        <strain evidence="17">AF72</strain>
    </source>
</reference>
<evidence type="ECO:0000259" key="14">
    <source>
        <dbReference type="PROSITE" id="PS50002"/>
    </source>
</evidence>
<evidence type="ECO:0000313" key="18">
    <source>
        <dbReference type="Proteomes" id="UP001177023"/>
    </source>
</evidence>
<keyword evidence="6" id="KW-0963">Cytoplasm</keyword>
<dbReference type="Gene3D" id="1.20.1270.60">
    <property type="entry name" value="Arfaptin homology (AH) domain/BAR domain"/>
    <property type="match status" value="1"/>
</dbReference>
<dbReference type="InterPro" id="IPR036028">
    <property type="entry name" value="SH3-like_dom_sf"/>
</dbReference>
<feature type="domain" description="REM-1" evidence="16">
    <location>
        <begin position="387"/>
        <end position="464"/>
    </location>
</feature>
<dbReference type="Pfam" id="PF00611">
    <property type="entry name" value="FCH"/>
    <property type="match status" value="1"/>
</dbReference>
<evidence type="ECO:0000313" key="17">
    <source>
        <dbReference type="EMBL" id="CAJ0583338.1"/>
    </source>
</evidence>
<dbReference type="InterPro" id="IPR001452">
    <property type="entry name" value="SH3_domain"/>
</dbReference>
<evidence type="ECO:0000256" key="8">
    <source>
        <dbReference type="ARBA" id="ARBA00023054"/>
    </source>
</evidence>
<name>A0AA36G829_9BILA</name>
<dbReference type="SUPFAM" id="SSF103657">
    <property type="entry name" value="BAR/IMD domain-like"/>
    <property type="match status" value="1"/>
</dbReference>
<dbReference type="GO" id="GO:0005886">
    <property type="term" value="C:plasma membrane"/>
    <property type="evidence" value="ECO:0007669"/>
    <property type="project" value="UniProtKB-SubCell"/>
</dbReference>
<dbReference type="SMART" id="SM00326">
    <property type="entry name" value="SH3"/>
    <property type="match status" value="1"/>
</dbReference>
<dbReference type="InterPro" id="IPR001060">
    <property type="entry name" value="FCH_dom"/>
</dbReference>
<dbReference type="Gene3D" id="6.10.140.470">
    <property type="match status" value="1"/>
</dbReference>
<evidence type="ECO:0000256" key="6">
    <source>
        <dbReference type="ARBA" id="ARBA00022490"/>
    </source>
</evidence>
<dbReference type="SUPFAM" id="SSF50044">
    <property type="entry name" value="SH3-domain"/>
    <property type="match status" value="1"/>
</dbReference>
<evidence type="ECO:0000256" key="7">
    <source>
        <dbReference type="ARBA" id="ARBA00022583"/>
    </source>
</evidence>
<dbReference type="Proteomes" id="UP001177023">
    <property type="component" value="Unassembled WGS sequence"/>
</dbReference>
<keyword evidence="9" id="KW-0472">Membrane</keyword>
<evidence type="ECO:0000256" key="13">
    <source>
        <dbReference type="SAM" id="MobiDB-lite"/>
    </source>
</evidence>
<accession>A0AA36G829</accession>
<keyword evidence="18" id="KW-1185">Reference proteome</keyword>
<evidence type="ECO:0000256" key="3">
    <source>
        <dbReference type="ARBA" id="ARBA00009426"/>
    </source>
</evidence>
<keyword evidence="5" id="KW-1003">Cell membrane</keyword>
<dbReference type="FunFam" id="2.30.30.40:FF:000203">
    <property type="entry name" value="Cdc42-interacting protein 4, isoform F"/>
    <property type="match status" value="1"/>
</dbReference>
<dbReference type="InterPro" id="IPR057870">
    <property type="entry name" value="HR1_TOCA"/>
</dbReference>
<evidence type="ECO:0000259" key="16">
    <source>
        <dbReference type="PROSITE" id="PS51860"/>
    </source>
</evidence>
<evidence type="ECO:0000256" key="10">
    <source>
        <dbReference type="PROSITE-ProRule" id="PRU00192"/>
    </source>
</evidence>
<evidence type="ECO:0000256" key="9">
    <source>
        <dbReference type="ARBA" id="ARBA00023136"/>
    </source>
</evidence>
<evidence type="ECO:0000256" key="5">
    <source>
        <dbReference type="ARBA" id="ARBA00022475"/>
    </source>
</evidence>
<feature type="compositionally biased region" description="Polar residues" evidence="13">
    <location>
        <begin position="503"/>
        <end position="525"/>
    </location>
</feature>
<evidence type="ECO:0000259" key="15">
    <source>
        <dbReference type="PROSITE" id="PS51741"/>
    </source>
</evidence>
<dbReference type="AlphaFoldDB" id="A0AA36G829"/>
<keyword evidence="8 11" id="KW-0175">Coiled coil</keyword>
<feature type="region of interest" description="Disordered" evidence="13">
    <location>
        <begin position="472"/>
        <end position="531"/>
    </location>
</feature>
<sequence length="603" mass="67634">MPIYHHILRKSQRKSPFPLPRIPSLYDEVEVVYATIPPMAGASADWGVLWDQAEAVSNHTQKGIEFLEKVGTYAKERAAIEDEYAAKLRALAKKSTGKKKEEEAFTYVRSFYEVLKELESLAAQHEVIAERLRKEVVPHIANSTSTHRQSRKQCLGDLQQIHQNLNTTMEHHFKQQKSYGKAFKEAEAAYLKYYKAEKNMEISRLDLEKAKTNAQTKTYMCDQAKAASISALEAANQAQNQHYTILLPQVLERMRNVDEERIRDTKSAMDQTIMIEMEVAPVVARCHNDMRNHVSQINENRDSLTVIDAYKTGYKHPSPFPFEDLGRPEEILTAGPNGEPGDGTLKRGMLGAPKKDGKGVSRKQSMLQQKFFGGGEKAKSADSDYGTLPPQQRARRLSEKISQLELVMRKNVQAQEGIVRMQATYKENPRLGNPADCDAQLSQYTKEIESLRVEISKLTVLLNAANREMGGVETPMSVRSADSAAQSMTSENSTEPTPRLNANGHSSQRTSYSEDSVSSAGSRTNGHAPIGREEVYEEPTLGTCVAIFAFDGSTDGTISLVVNEEYLLLEKDEGDGWTRVRKLHEAQEGFVPTSYLKCKYYPE</sequence>
<feature type="domain" description="F-BAR" evidence="15">
    <location>
        <begin position="42"/>
        <end position="302"/>
    </location>
</feature>
<dbReference type="PANTHER" id="PTHR15735:SF12">
    <property type="entry name" value="CDC42-INTERACTING PROTEIN 4, ISOFORM B"/>
    <property type="match status" value="1"/>
</dbReference>
<evidence type="ECO:0000256" key="2">
    <source>
        <dbReference type="ARBA" id="ARBA00004496"/>
    </source>
</evidence>
<dbReference type="Gene3D" id="2.30.30.40">
    <property type="entry name" value="SH3 Domains"/>
    <property type="match status" value="1"/>
</dbReference>
<dbReference type="PANTHER" id="PTHR15735">
    <property type="entry name" value="FCH AND DOUBLE SH3 DOMAINS PROTEIN"/>
    <property type="match status" value="1"/>
</dbReference>
<dbReference type="InterPro" id="IPR011072">
    <property type="entry name" value="HR1_rho-bd"/>
</dbReference>
<dbReference type="EMBL" id="CATQJA010002665">
    <property type="protein sequence ID" value="CAJ0583338.1"/>
    <property type="molecule type" value="Genomic_DNA"/>
</dbReference>
<dbReference type="CDD" id="cd11911">
    <property type="entry name" value="SH3_CIP4-like"/>
    <property type="match status" value="1"/>
</dbReference>
<keyword evidence="4 10" id="KW-0728">SH3 domain</keyword>
<feature type="domain" description="SH3" evidence="14">
    <location>
        <begin position="539"/>
        <end position="601"/>
    </location>
</feature>
<dbReference type="PROSITE" id="PS50002">
    <property type="entry name" value="SH3"/>
    <property type="match status" value="1"/>
</dbReference>
<dbReference type="SMART" id="SM00055">
    <property type="entry name" value="FCH"/>
    <property type="match status" value="1"/>
</dbReference>
<keyword evidence="7" id="KW-0254">Endocytosis</keyword>
<dbReference type="InterPro" id="IPR027267">
    <property type="entry name" value="AH/BAR_dom_sf"/>
</dbReference>
<dbReference type="InterPro" id="IPR031160">
    <property type="entry name" value="F_BAR_dom"/>
</dbReference>
<dbReference type="GO" id="GO:0005737">
    <property type="term" value="C:cytoplasm"/>
    <property type="evidence" value="ECO:0007669"/>
    <property type="project" value="UniProtKB-SubCell"/>
</dbReference>
<dbReference type="Pfam" id="PF00018">
    <property type="entry name" value="SH3_1"/>
    <property type="match status" value="1"/>
</dbReference>
<gene>
    <name evidence="17" type="ORF">MSPICULIGERA_LOCUS21425</name>
</gene>
<evidence type="ECO:0000256" key="4">
    <source>
        <dbReference type="ARBA" id="ARBA00022443"/>
    </source>
</evidence>
<dbReference type="PROSITE" id="PS51741">
    <property type="entry name" value="F_BAR"/>
    <property type="match status" value="1"/>
</dbReference>
<evidence type="ECO:0000256" key="12">
    <source>
        <dbReference type="SAM" id="Coils"/>
    </source>
</evidence>
<comment type="subcellular location">
    <subcellularLocation>
        <location evidence="1">Cell membrane</location>
    </subcellularLocation>
    <subcellularLocation>
        <location evidence="2">Cytoplasm</location>
    </subcellularLocation>
</comment>